<keyword evidence="3" id="KW-1185">Reference proteome</keyword>
<feature type="region of interest" description="Disordered" evidence="1">
    <location>
        <begin position="101"/>
        <end position="123"/>
    </location>
</feature>
<dbReference type="Pfam" id="PF10817">
    <property type="entry name" value="DUF2563"/>
    <property type="match status" value="1"/>
</dbReference>
<evidence type="ECO:0000313" key="2">
    <source>
        <dbReference type="EMBL" id="BBY03530.1"/>
    </source>
</evidence>
<evidence type="ECO:0000256" key="1">
    <source>
        <dbReference type="SAM" id="MobiDB-lite"/>
    </source>
</evidence>
<dbReference type="KEGG" id="mseo:MSEO_40290"/>
<name>A0A7I7P4R7_9MYCO</name>
<dbReference type="AlphaFoldDB" id="A0A7I7P4R7"/>
<reference evidence="2 3" key="1">
    <citation type="journal article" date="2019" name="Emerg. Microbes Infect.">
        <title>Comprehensive subspecies identification of 175 nontuberculous mycobacteria species based on 7547 genomic profiles.</title>
        <authorList>
            <person name="Matsumoto Y."/>
            <person name="Kinjo T."/>
            <person name="Motooka D."/>
            <person name="Nabeya D."/>
            <person name="Jung N."/>
            <person name="Uechi K."/>
            <person name="Horii T."/>
            <person name="Iida T."/>
            <person name="Fujita J."/>
            <person name="Nakamura S."/>
        </authorList>
    </citation>
    <scope>NUCLEOTIDE SEQUENCE [LARGE SCALE GENOMIC DNA]</scope>
    <source>
        <strain evidence="2 3">JCM 16018</strain>
    </source>
</reference>
<gene>
    <name evidence="2" type="ORF">MSEO_40290</name>
</gene>
<dbReference type="EMBL" id="AP022582">
    <property type="protein sequence ID" value="BBY03530.1"/>
    <property type="molecule type" value="Genomic_DNA"/>
</dbReference>
<proteinExistence type="predicted"/>
<dbReference type="Proteomes" id="UP000466632">
    <property type="component" value="Chromosome"/>
</dbReference>
<dbReference type="InterPro" id="IPR022534">
    <property type="entry name" value="DUF2563"/>
</dbReference>
<organism evidence="2 3">
    <name type="scientific">Mycobacterium seoulense</name>
    <dbReference type="NCBI Taxonomy" id="386911"/>
    <lineage>
        <taxon>Bacteria</taxon>
        <taxon>Bacillati</taxon>
        <taxon>Actinomycetota</taxon>
        <taxon>Actinomycetes</taxon>
        <taxon>Mycobacteriales</taxon>
        <taxon>Mycobacteriaceae</taxon>
        <taxon>Mycobacterium</taxon>
    </lineage>
</organism>
<protein>
    <recommendedName>
        <fullName evidence="4">DUF2563 domain-containing protein</fullName>
    </recommendedName>
</protein>
<sequence length="123" mass="12851">MRLRLTESGLKGVAMFVDTALLHSGGNESHRAGGHAQEGADQLARGPLASGMFGDFAAADSFHEAVTAAHTQHVQNLQGHQRTLTDVGAKAHHAAKGFTTMDEQNAGELQAVRPSANGSTPRV</sequence>
<accession>A0A7I7P4R7</accession>
<evidence type="ECO:0000313" key="3">
    <source>
        <dbReference type="Proteomes" id="UP000466632"/>
    </source>
</evidence>
<evidence type="ECO:0008006" key="4">
    <source>
        <dbReference type="Google" id="ProtNLM"/>
    </source>
</evidence>